<dbReference type="PANTHER" id="PTHR13302:SF8">
    <property type="entry name" value="CONSERVED OLIGOMERIC GOLGI COMPLEX SUBUNIT 3"/>
    <property type="match status" value="1"/>
</dbReference>
<evidence type="ECO:0000256" key="2">
    <source>
        <dbReference type="ARBA" id="ARBA00009936"/>
    </source>
</evidence>
<evidence type="ECO:0000256" key="3">
    <source>
        <dbReference type="ARBA" id="ARBA00020976"/>
    </source>
</evidence>
<evidence type="ECO:0000256" key="9">
    <source>
        <dbReference type="ARBA" id="ARBA00023136"/>
    </source>
</evidence>
<dbReference type="Pfam" id="PF03232">
    <property type="entry name" value="COQ7"/>
    <property type="match status" value="1"/>
</dbReference>
<dbReference type="InterPro" id="IPR000719">
    <property type="entry name" value="Prot_kinase_dom"/>
</dbReference>
<dbReference type="Pfam" id="PF04136">
    <property type="entry name" value="COG3_N"/>
    <property type="match status" value="1"/>
</dbReference>
<dbReference type="PANTHER" id="PTHR13302">
    <property type="entry name" value="CONSERVED OLIGOMERIC GOLGI COMPLEX COMPONENT 3"/>
    <property type="match status" value="1"/>
</dbReference>
<dbReference type="GO" id="GO:0007030">
    <property type="term" value="P:Golgi organization"/>
    <property type="evidence" value="ECO:0007669"/>
    <property type="project" value="TreeGrafter"/>
</dbReference>
<dbReference type="InterPro" id="IPR034103">
    <property type="entry name" value="Lsm8"/>
</dbReference>
<evidence type="ECO:0000256" key="10">
    <source>
        <dbReference type="ARBA" id="ARBA00031339"/>
    </source>
</evidence>
<evidence type="ECO:0000256" key="8">
    <source>
        <dbReference type="ARBA" id="ARBA00023034"/>
    </source>
</evidence>
<keyword evidence="7" id="KW-0653">Protein transport</keyword>
<gene>
    <name evidence="14" type="ORF">N0F65_006520</name>
</gene>
<evidence type="ECO:0000256" key="7">
    <source>
        <dbReference type="ARBA" id="ARBA00022927"/>
    </source>
</evidence>
<dbReference type="InterPro" id="IPR011009">
    <property type="entry name" value="Kinase-like_dom_sf"/>
</dbReference>
<dbReference type="Pfam" id="PF00069">
    <property type="entry name" value="Pkinase"/>
    <property type="match status" value="1"/>
</dbReference>
<dbReference type="FunFam" id="3.30.200.20:FF:000042">
    <property type="entry name" value="Aurora kinase A"/>
    <property type="match status" value="1"/>
</dbReference>
<feature type="domain" description="Protein kinase" evidence="13">
    <location>
        <begin position="872"/>
        <end position="1202"/>
    </location>
</feature>
<organism evidence="14 15">
    <name type="scientific">Lagenidium giganteum</name>
    <dbReference type="NCBI Taxonomy" id="4803"/>
    <lineage>
        <taxon>Eukaryota</taxon>
        <taxon>Sar</taxon>
        <taxon>Stramenopiles</taxon>
        <taxon>Oomycota</taxon>
        <taxon>Peronosporomycetes</taxon>
        <taxon>Pythiales</taxon>
        <taxon>Pythiaceae</taxon>
    </lineage>
</organism>
<sequence length="1315" mass="146311">PSGSMAATATMPVAHERLRVKDVKLSAEQESLIASLERKVQLALQAESNATIQQLTQQQHRPQQQQQDAVPTVKDFLRQAMAQSKQQQQQLHASDSSSAEFQAFADKVHACAVECQAMHAHAHQAFGLVEEMETSHAQVVSKTEALYSSFENILQQVEALNERVESIAAPMPHFLAIDGVAHTLGFGVKFANPSATMAGGGGASASSRDAANAGKQQPVQVFQHKRNIDPTTPQFEQALERIDESVAYLEAHIEFRDAVCYIEAYRSLTAGAIQCLKDYALNALEAAKDGVNEAVAKAHAANPTPASSVPQLDETSPYYVHFQLVAPSLEAVTKQLNRLATSTSAASNPAAYMTNVMALSEVCTAYGNQRVALLYPSLSAYFESSSQSTDIVNLLRVSCSYLVRVCEAEFRLFLKVFGKEPSNPLYSFKSEHHDASSEDDEEEESAFERMVFQLSGLLYNVVRPLMLQQKDLEVLCEAIQVLQSEIIECLILPRSGVLGFVEPVMHRMIQDAQERLILCVQKFIRDEIEGFVPTPADLDYPNKLLDTNASIYASWYPALEHTLLCLSKVYHFVNTEIFEELAQDAIQICTATLKMASADLMASKGPLHGTLFLVKHLLTLREQITPFDIKFSVRAKALDFTSSSDAMTHLLSDVSTMFSFSLQQNSLVGLFANAIPQIQETTSDVKKDLEQELKKSCTAFIDAVLQQIANPLLVLMKQIVELQQKQPDGVVDFKQHAFTAPAQILRVLQTVSTKLNEQLPDILQTIHLYLRNASTESILFKPVQRNLRDAVENLKVLTEQAYSAAERRDCDAAFQLLAQQLTALSMPRFDAEKENRLGGTMHGGGSSSTSHSTSASTTSGTSSGKTWKLSDFDIGRPLGKGKFGNVYLAREKKSKYVVALKVLQKQQLMKSSVEHQLRREIEIQSHLRHKNILRLYGYFYDAKRVYLIIEYAPQGELNHLGHHERRTQHHRECIFWTCHARLCRRSALVGRNNQAEKSNEKICADNGVLKGYDQCINVVLTESFERVYSLDEPVAVKTLGLHIIRGDNIAVIGEVPEGIREEVINDQTRADPLKPLRRFGVDFGTIDDDDAIPATERPRRWVSSTASQPSAAWSGAVNWLEQGCGDVPRAPRALNHEISDMLRGGHTIQNATTKLLGGQICSASQNAAASYSQEHLATLKDLKQLEKNAVRRLEDAVTHQDFRFRPSPLSPILKYSSIGVGGALSFFSEDVSKSYITGVKIAVSDYYNDQIREIYEKMPEETELKDLFRTTRDEELEFVDAHTPDALDPERGEEDAVLRVAKHSTKLLLQVLRFT</sequence>
<reference evidence="14" key="2">
    <citation type="journal article" date="2023" name="Microbiol Resour">
        <title>Decontamination and Annotation of the Draft Genome Sequence of the Oomycete Lagenidium giganteum ARSEF 373.</title>
        <authorList>
            <person name="Morgan W.R."/>
            <person name="Tartar A."/>
        </authorList>
    </citation>
    <scope>NUCLEOTIDE SEQUENCE</scope>
    <source>
        <strain evidence="14">ARSEF 373</strain>
    </source>
</reference>
<evidence type="ECO:0000256" key="5">
    <source>
        <dbReference type="ARBA" id="ARBA00022741"/>
    </source>
</evidence>
<dbReference type="EMBL" id="DAKRPA010000314">
    <property type="protein sequence ID" value="DAZ93461.1"/>
    <property type="molecule type" value="Genomic_DNA"/>
</dbReference>
<dbReference type="InterPro" id="IPR017441">
    <property type="entry name" value="Protein_kinase_ATP_BS"/>
</dbReference>
<keyword evidence="9" id="KW-0472">Membrane</keyword>
<dbReference type="InterPro" id="IPR010920">
    <property type="entry name" value="LSM_dom_sf"/>
</dbReference>
<keyword evidence="15" id="KW-1185">Reference proteome</keyword>
<comment type="caution">
    <text evidence="14">The sequence shown here is derived from an EMBL/GenBank/DDBJ whole genome shotgun (WGS) entry which is preliminary data.</text>
</comment>
<keyword evidence="4" id="KW-0813">Transport</keyword>
<dbReference type="SUPFAM" id="SSF56112">
    <property type="entry name" value="Protein kinase-like (PK-like)"/>
    <property type="match status" value="1"/>
</dbReference>
<feature type="region of interest" description="Disordered" evidence="12">
    <location>
        <begin position="835"/>
        <end position="864"/>
    </location>
</feature>
<feature type="non-terminal residue" evidence="14">
    <location>
        <position position="1"/>
    </location>
</feature>
<keyword evidence="8" id="KW-0333">Golgi apparatus</keyword>
<proteinExistence type="inferred from homology"/>
<dbReference type="GO" id="GO:0000139">
    <property type="term" value="C:Golgi membrane"/>
    <property type="evidence" value="ECO:0007669"/>
    <property type="project" value="UniProtKB-SubCell"/>
</dbReference>
<dbReference type="GO" id="GO:0005801">
    <property type="term" value="C:cis-Golgi network"/>
    <property type="evidence" value="ECO:0007669"/>
    <property type="project" value="InterPro"/>
</dbReference>
<dbReference type="GO" id="GO:0005688">
    <property type="term" value="C:U6 snRNP"/>
    <property type="evidence" value="ECO:0007669"/>
    <property type="project" value="InterPro"/>
</dbReference>
<dbReference type="GO" id="GO:0046540">
    <property type="term" value="C:U4/U6 x U5 tri-snRNP complex"/>
    <property type="evidence" value="ECO:0007669"/>
    <property type="project" value="InterPro"/>
</dbReference>
<dbReference type="SUPFAM" id="SSF50182">
    <property type="entry name" value="Sm-like ribonucleoproteins"/>
    <property type="match status" value="1"/>
</dbReference>
<feature type="compositionally biased region" description="Low complexity" evidence="12">
    <location>
        <begin position="847"/>
        <end position="864"/>
    </location>
</feature>
<evidence type="ECO:0000256" key="4">
    <source>
        <dbReference type="ARBA" id="ARBA00022448"/>
    </source>
</evidence>
<dbReference type="PROSITE" id="PS00107">
    <property type="entry name" value="PROTEIN_KINASE_ATP"/>
    <property type="match status" value="1"/>
</dbReference>
<evidence type="ECO:0000256" key="6">
    <source>
        <dbReference type="ARBA" id="ARBA00022840"/>
    </source>
</evidence>
<dbReference type="GO" id="GO:0000398">
    <property type="term" value="P:mRNA splicing, via spliceosome"/>
    <property type="evidence" value="ECO:0007669"/>
    <property type="project" value="InterPro"/>
</dbReference>
<accession>A0AAV2YHQ1</accession>
<evidence type="ECO:0000256" key="1">
    <source>
        <dbReference type="ARBA" id="ARBA00004395"/>
    </source>
</evidence>
<evidence type="ECO:0000313" key="15">
    <source>
        <dbReference type="Proteomes" id="UP001146120"/>
    </source>
</evidence>
<feature type="binding site" evidence="11">
    <location>
        <position position="901"/>
    </location>
    <ligand>
        <name>ATP</name>
        <dbReference type="ChEBI" id="CHEBI:30616"/>
    </ligand>
</feature>
<dbReference type="PROSITE" id="PS50011">
    <property type="entry name" value="PROTEIN_KINASE_DOM"/>
    <property type="match status" value="1"/>
</dbReference>
<comment type="subcellular location">
    <subcellularLocation>
        <location evidence="1">Golgi apparatus membrane</location>
        <topology evidence="1">Peripheral membrane protein</topology>
    </subcellularLocation>
</comment>
<reference evidence="14" key="1">
    <citation type="submission" date="2022-11" db="EMBL/GenBank/DDBJ databases">
        <authorList>
            <person name="Morgan W.R."/>
            <person name="Tartar A."/>
        </authorList>
    </citation>
    <scope>NUCLEOTIDE SEQUENCE</scope>
    <source>
        <strain evidence="14">ARSEF 373</strain>
    </source>
</reference>
<dbReference type="GO" id="GO:0006886">
    <property type="term" value="P:intracellular protein transport"/>
    <property type="evidence" value="ECO:0007669"/>
    <property type="project" value="InterPro"/>
</dbReference>
<dbReference type="SMART" id="SM00651">
    <property type="entry name" value="Sm"/>
    <property type="match status" value="1"/>
</dbReference>
<name>A0AAV2YHQ1_9STRA</name>
<evidence type="ECO:0000259" key="13">
    <source>
        <dbReference type="PROSITE" id="PS50011"/>
    </source>
</evidence>
<comment type="similarity">
    <text evidence="2">Belongs to the COG3 family.</text>
</comment>
<dbReference type="Gene3D" id="3.30.200.20">
    <property type="entry name" value="Phosphorylase Kinase, domain 1"/>
    <property type="match status" value="1"/>
</dbReference>
<dbReference type="Gene3D" id="2.30.30.100">
    <property type="match status" value="1"/>
</dbReference>
<dbReference type="GO" id="GO:0006891">
    <property type="term" value="P:intra-Golgi vesicle-mediated transport"/>
    <property type="evidence" value="ECO:0007669"/>
    <property type="project" value="TreeGrafter"/>
</dbReference>
<dbReference type="GO" id="GO:0004672">
    <property type="term" value="F:protein kinase activity"/>
    <property type="evidence" value="ECO:0007669"/>
    <property type="project" value="InterPro"/>
</dbReference>
<dbReference type="GO" id="GO:0017119">
    <property type="term" value="C:Golgi transport complex"/>
    <property type="evidence" value="ECO:0007669"/>
    <property type="project" value="TreeGrafter"/>
</dbReference>
<dbReference type="Proteomes" id="UP001146120">
    <property type="component" value="Unassembled WGS sequence"/>
</dbReference>
<evidence type="ECO:0000313" key="14">
    <source>
        <dbReference type="EMBL" id="DAZ93461.1"/>
    </source>
</evidence>
<dbReference type="CDD" id="cd01727">
    <property type="entry name" value="LSm8"/>
    <property type="match status" value="1"/>
</dbReference>
<dbReference type="InterPro" id="IPR001163">
    <property type="entry name" value="Sm_dom_euk/arc"/>
</dbReference>
<evidence type="ECO:0000256" key="12">
    <source>
        <dbReference type="SAM" id="MobiDB-lite"/>
    </source>
</evidence>
<keyword evidence="6 11" id="KW-0067">ATP-binding</keyword>
<keyword evidence="5 11" id="KW-0547">Nucleotide-binding</keyword>
<dbReference type="InterPro" id="IPR048320">
    <property type="entry name" value="COG3_N"/>
</dbReference>
<evidence type="ECO:0000256" key="11">
    <source>
        <dbReference type="PROSITE-ProRule" id="PRU10141"/>
    </source>
</evidence>
<dbReference type="GO" id="GO:0005524">
    <property type="term" value="F:ATP binding"/>
    <property type="evidence" value="ECO:0007669"/>
    <property type="project" value="UniProtKB-UniRule"/>
</dbReference>
<dbReference type="Pfam" id="PF20671">
    <property type="entry name" value="COG3_C"/>
    <property type="match status" value="1"/>
</dbReference>
<dbReference type="Pfam" id="PF01423">
    <property type="entry name" value="LSM"/>
    <property type="match status" value="1"/>
</dbReference>
<protein>
    <recommendedName>
        <fullName evidence="3">Conserved oligomeric Golgi complex subunit 3</fullName>
    </recommendedName>
    <alternativeName>
        <fullName evidence="10">Component of oligomeric Golgi complex 3</fullName>
    </alternativeName>
</protein>
<dbReference type="InterPro" id="IPR007265">
    <property type="entry name" value="COG_su3"/>
</dbReference>
<dbReference type="InterPro" id="IPR048685">
    <property type="entry name" value="COG3_C"/>
</dbReference>